<proteinExistence type="predicted"/>
<evidence type="ECO:0000259" key="3">
    <source>
        <dbReference type="Pfam" id="PF13439"/>
    </source>
</evidence>
<dbReference type="InterPro" id="IPR001296">
    <property type="entry name" value="Glyco_trans_1"/>
</dbReference>
<evidence type="ECO:0000313" key="4">
    <source>
        <dbReference type="EMBL" id="TWW00167.1"/>
    </source>
</evidence>
<organism evidence="4 5">
    <name type="scientific">Chitinophaga pinensis</name>
    <dbReference type="NCBI Taxonomy" id="79329"/>
    <lineage>
        <taxon>Bacteria</taxon>
        <taxon>Pseudomonadati</taxon>
        <taxon>Bacteroidota</taxon>
        <taxon>Chitinophagia</taxon>
        <taxon>Chitinophagales</taxon>
        <taxon>Chitinophagaceae</taxon>
        <taxon>Chitinophaga</taxon>
    </lineage>
</organism>
<dbReference type="Pfam" id="PF13439">
    <property type="entry name" value="Glyco_transf_4"/>
    <property type="match status" value="1"/>
</dbReference>
<dbReference type="EMBL" id="VOHS01000010">
    <property type="protein sequence ID" value="TWW00167.1"/>
    <property type="molecule type" value="Genomic_DNA"/>
</dbReference>
<evidence type="ECO:0000259" key="2">
    <source>
        <dbReference type="Pfam" id="PF00534"/>
    </source>
</evidence>
<feature type="domain" description="Glycosyltransferase subfamily 4-like N-terminal" evidence="3">
    <location>
        <begin position="17"/>
        <end position="183"/>
    </location>
</feature>
<dbReference type="GO" id="GO:0016757">
    <property type="term" value="F:glycosyltransferase activity"/>
    <property type="evidence" value="ECO:0007669"/>
    <property type="project" value="InterPro"/>
</dbReference>
<keyword evidence="5" id="KW-1185">Reference proteome</keyword>
<dbReference type="RefSeq" id="WP_146305432.1">
    <property type="nucleotide sequence ID" value="NZ_VOHS01000010.1"/>
</dbReference>
<feature type="domain" description="Glycosyl transferase family 1" evidence="2">
    <location>
        <begin position="197"/>
        <end position="341"/>
    </location>
</feature>
<dbReference type="PANTHER" id="PTHR46401">
    <property type="entry name" value="GLYCOSYLTRANSFERASE WBBK-RELATED"/>
    <property type="match status" value="1"/>
</dbReference>
<accession>A0A5C6LUA2</accession>
<dbReference type="Pfam" id="PF00534">
    <property type="entry name" value="Glycos_transf_1"/>
    <property type="match status" value="1"/>
</dbReference>
<sequence>MRIVLVGNYPKDKQESMERFARMMEAGFKNAGHTVEIWRPSVFFGRPFKATTGGIAKWFGYLDKWLLYALVLRVKRLFAGGETLYHVCDHSNSFYVRHLPAARTSITCHDVLAIRGGLGYADAYAPASGFGKYMQRWILSNLLTAKKIACVSQFTLGQLTDLAKGRGKQPADWRVIHNGFNDDFSPVDKEESRELLKRVGVNIDEPYILHVGSRQLRKNRKMLIDMVHAIGDKYTGKIVYAGFDIEPALYAHAEQLGIKDRVIGVTKPPHKVLKALYSSAYAFVFPSLSEGFGWPVIEAQACGTAVIASSTAPMPEVSGGAALHADPLKPEEFASALERLSDPAVRTKLLEDGQRNVTHFTPEIMMDAYASMLGITTGSRKAGVQERNRSVALPQ</sequence>
<dbReference type="InterPro" id="IPR028098">
    <property type="entry name" value="Glyco_trans_4-like_N"/>
</dbReference>
<name>A0A5C6LUA2_9BACT</name>
<evidence type="ECO:0000256" key="1">
    <source>
        <dbReference type="ARBA" id="ARBA00022679"/>
    </source>
</evidence>
<dbReference type="Proteomes" id="UP000318815">
    <property type="component" value="Unassembled WGS sequence"/>
</dbReference>
<comment type="caution">
    <text evidence="4">The sequence shown here is derived from an EMBL/GenBank/DDBJ whole genome shotgun (WGS) entry which is preliminary data.</text>
</comment>
<reference evidence="4 5" key="1">
    <citation type="submission" date="2019-08" db="EMBL/GenBank/DDBJ databases">
        <title>Whole genome sequencing of chitin degrading bacteria Chitinophaga pinensis YS16.</title>
        <authorList>
            <person name="Singh R.P."/>
            <person name="Manchanda G."/>
            <person name="Maurya I.K."/>
            <person name="Joshi N.K."/>
            <person name="Srivastava A.K."/>
        </authorList>
    </citation>
    <scope>NUCLEOTIDE SEQUENCE [LARGE SCALE GENOMIC DNA]</scope>
    <source>
        <strain evidence="4 5">YS-16</strain>
    </source>
</reference>
<dbReference type="SUPFAM" id="SSF53756">
    <property type="entry name" value="UDP-Glycosyltransferase/glycogen phosphorylase"/>
    <property type="match status" value="1"/>
</dbReference>
<dbReference type="Gene3D" id="3.40.50.2000">
    <property type="entry name" value="Glycogen Phosphorylase B"/>
    <property type="match status" value="2"/>
</dbReference>
<protein>
    <submittedName>
        <fullName evidence="4">Glycosyltransferase family 4 protein</fullName>
    </submittedName>
</protein>
<keyword evidence="1 4" id="KW-0808">Transferase</keyword>
<dbReference type="PANTHER" id="PTHR46401:SF2">
    <property type="entry name" value="GLYCOSYLTRANSFERASE WBBK-RELATED"/>
    <property type="match status" value="1"/>
</dbReference>
<gene>
    <name evidence="4" type="ORF">FEF09_12570</name>
</gene>
<dbReference type="CDD" id="cd03809">
    <property type="entry name" value="GT4_MtfB-like"/>
    <property type="match status" value="1"/>
</dbReference>
<evidence type="ECO:0000313" key="5">
    <source>
        <dbReference type="Proteomes" id="UP000318815"/>
    </source>
</evidence>
<dbReference type="OrthoDB" id="9801609at2"/>
<dbReference type="AlphaFoldDB" id="A0A5C6LUA2"/>